<sequence length="63" mass="7354">MTSTRNKIQNSPRFHEKRLASVPPEFKVGVNLAVTSDKVIYRNRLIELIQYKPTTKRRKTPLS</sequence>
<evidence type="ECO:0000313" key="2">
    <source>
        <dbReference type="EMBL" id="KTC81951.1"/>
    </source>
</evidence>
<proteinExistence type="predicted"/>
<dbReference type="Proteomes" id="UP000054854">
    <property type="component" value="Unassembled WGS sequence"/>
</dbReference>
<evidence type="ECO:0000313" key="3">
    <source>
        <dbReference type="EMBL" id="STX34731.1"/>
    </source>
</evidence>
<protein>
    <submittedName>
        <fullName evidence="3">PHA synthase</fullName>
    </submittedName>
</protein>
<dbReference type="RefSeq" id="WP_058466131.1">
    <property type="nucleotide sequence ID" value="NZ_CAAAHQ010000028.1"/>
</dbReference>
<dbReference type="EMBL" id="LNXX01000047">
    <property type="protein sequence ID" value="KTC81951.1"/>
    <property type="molecule type" value="Genomic_DNA"/>
</dbReference>
<feature type="domain" description="Poly-beta-hydroxybutyrate polymerase N-terminal" evidence="1">
    <location>
        <begin position="24"/>
        <end position="62"/>
    </location>
</feature>
<gene>
    <name evidence="3" type="primary">phbC_3</name>
    <name evidence="2" type="ORF">Lcin_3021</name>
    <name evidence="3" type="ORF">NCTC12438_01335</name>
</gene>
<dbReference type="GO" id="GO:0042619">
    <property type="term" value="P:poly-hydroxybutyrate biosynthetic process"/>
    <property type="evidence" value="ECO:0007669"/>
    <property type="project" value="InterPro"/>
</dbReference>
<dbReference type="EMBL" id="UGNX01000001">
    <property type="protein sequence ID" value="STX34731.1"/>
    <property type="molecule type" value="Genomic_DNA"/>
</dbReference>
<dbReference type="STRING" id="28085.Lcin_3021"/>
<reference evidence="2 4" key="1">
    <citation type="submission" date="2015-11" db="EMBL/GenBank/DDBJ databases">
        <title>Genomic analysis of 38 Legionella species identifies large and diverse effector repertoires.</title>
        <authorList>
            <person name="Burstein D."/>
            <person name="Amaro F."/>
            <person name="Zusman T."/>
            <person name="Lifshitz Z."/>
            <person name="Cohen O."/>
            <person name="Gilbert J.A."/>
            <person name="Pupko T."/>
            <person name="Shuman H.A."/>
            <person name="Segal G."/>
        </authorList>
    </citation>
    <scope>NUCLEOTIDE SEQUENCE [LARGE SCALE GENOMIC DNA]</scope>
    <source>
        <strain evidence="2 4">CDC#72-OH-14</strain>
    </source>
</reference>
<dbReference type="InterPro" id="IPR010941">
    <property type="entry name" value="PhaC_N"/>
</dbReference>
<accession>A0A378IJT0</accession>
<evidence type="ECO:0000313" key="5">
    <source>
        <dbReference type="Proteomes" id="UP000255316"/>
    </source>
</evidence>
<dbReference type="AlphaFoldDB" id="A0A378IJT0"/>
<evidence type="ECO:0000259" key="1">
    <source>
        <dbReference type="Pfam" id="PF07167"/>
    </source>
</evidence>
<evidence type="ECO:0000313" key="4">
    <source>
        <dbReference type="Proteomes" id="UP000054854"/>
    </source>
</evidence>
<keyword evidence="4" id="KW-1185">Reference proteome</keyword>
<dbReference type="Proteomes" id="UP000255316">
    <property type="component" value="Unassembled WGS sequence"/>
</dbReference>
<name>A0A378IJT0_9GAMM</name>
<dbReference type="Pfam" id="PF07167">
    <property type="entry name" value="PhaC_N"/>
    <property type="match status" value="1"/>
</dbReference>
<reference evidence="3 5" key="2">
    <citation type="submission" date="2018-06" db="EMBL/GenBank/DDBJ databases">
        <authorList>
            <consortium name="Pathogen Informatics"/>
            <person name="Doyle S."/>
        </authorList>
    </citation>
    <scope>NUCLEOTIDE SEQUENCE [LARGE SCALE GENOMIC DNA]</scope>
    <source>
        <strain evidence="3 5">NCTC12438</strain>
    </source>
</reference>
<organism evidence="3 5">
    <name type="scientific">Legionella cincinnatiensis</name>
    <dbReference type="NCBI Taxonomy" id="28085"/>
    <lineage>
        <taxon>Bacteria</taxon>
        <taxon>Pseudomonadati</taxon>
        <taxon>Pseudomonadota</taxon>
        <taxon>Gammaproteobacteria</taxon>
        <taxon>Legionellales</taxon>
        <taxon>Legionellaceae</taxon>
        <taxon>Legionella</taxon>
    </lineage>
</organism>